<dbReference type="PANTHER" id="PTHR39434">
    <property type="match status" value="1"/>
</dbReference>
<dbReference type="PROSITE" id="PS51819">
    <property type="entry name" value="VOC"/>
    <property type="match status" value="1"/>
</dbReference>
<reference evidence="2 3" key="1">
    <citation type="submission" date="2015-09" db="EMBL/GenBank/DDBJ databases">
        <authorList>
            <consortium name="Swine Surveillance"/>
        </authorList>
    </citation>
    <scope>NUCLEOTIDE SEQUENCE [LARGE SCALE GENOMIC DNA]</scope>
    <source>
        <strain evidence="2 3">CECT 8383</strain>
    </source>
</reference>
<organism evidence="2 3">
    <name type="scientific">Thalassovita mediterranea</name>
    <dbReference type="NCBI Taxonomy" id="340021"/>
    <lineage>
        <taxon>Bacteria</taxon>
        <taxon>Pseudomonadati</taxon>
        <taxon>Pseudomonadota</taxon>
        <taxon>Alphaproteobacteria</taxon>
        <taxon>Rhodobacterales</taxon>
        <taxon>Roseobacteraceae</taxon>
        <taxon>Thalassovita</taxon>
    </lineage>
</organism>
<dbReference type="Proteomes" id="UP000051681">
    <property type="component" value="Unassembled WGS sequence"/>
</dbReference>
<gene>
    <name evidence="2" type="ORF">TM5383_00208</name>
</gene>
<dbReference type="InterPro" id="IPR037523">
    <property type="entry name" value="VOC_core"/>
</dbReference>
<keyword evidence="2" id="KW-0223">Dioxygenase</keyword>
<sequence length="140" mass="15376">MTQPISYFHLAYHVDDLDQARAFYGGLLGCEEGRSTDTWVDFNFFGHQISLHLGPVFATANTGKVGDHMVPMPHLGVILQADVWHALAEKLTAADVEFTIAPTTRFKGEPGEQHTMFFHDPAGNPIEIKGFADMAGVFAT</sequence>
<accession>A0A0P1GLJ4</accession>
<feature type="domain" description="VOC" evidence="1">
    <location>
        <begin position="6"/>
        <end position="131"/>
    </location>
</feature>
<keyword evidence="2" id="KW-0560">Oxidoreductase</keyword>
<dbReference type="STRING" id="340021.TM5383_00208"/>
<dbReference type="Gene3D" id="3.10.180.10">
    <property type="entry name" value="2,3-Dihydroxybiphenyl 1,2-Dioxygenase, domain 1"/>
    <property type="match status" value="1"/>
</dbReference>
<evidence type="ECO:0000313" key="2">
    <source>
        <dbReference type="EMBL" id="CUH83026.1"/>
    </source>
</evidence>
<protein>
    <submittedName>
        <fullName evidence="2">Putative dioxygenase of extradiol dioxygenase family protein</fullName>
    </submittedName>
</protein>
<dbReference type="InterPro" id="IPR004360">
    <property type="entry name" value="Glyas_Fos-R_dOase_dom"/>
</dbReference>
<dbReference type="EMBL" id="CYSF01000001">
    <property type="protein sequence ID" value="CUH83026.1"/>
    <property type="molecule type" value="Genomic_DNA"/>
</dbReference>
<dbReference type="CDD" id="cd08357">
    <property type="entry name" value="VOC_like"/>
    <property type="match status" value="1"/>
</dbReference>
<evidence type="ECO:0000259" key="1">
    <source>
        <dbReference type="PROSITE" id="PS51819"/>
    </source>
</evidence>
<proteinExistence type="predicted"/>
<dbReference type="PANTHER" id="PTHR39434:SF1">
    <property type="entry name" value="VOC DOMAIN-CONTAINING PROTEIN"/>
    <property type="match status" value="1"/>
</dbReference>
<evidence type="ECO:0000313" key="3">
    <source>
        <dbReference type="Proteomes" id="UP000051681"/>
    </source>
</evidence>
<keyword evidence="3" id="KW-1185">Reference proteome</keyword>
<dbReference type="AlphaFoldDB" id="A0A0P1GLJ4"/>
<dbReference type="Pfam" id="PF00903">
    <property type="entry name" value="Glyoxalase"/>
    <property type="match status" value="1"/>
</dbReference>
<name>A0A0P1GLJ4_9RHOB</name>
<dbReference type="InterPro" id="IPR029068">
    <property type="entry name" value="Glyas_Bleomycin-R_OHBP_Dase"/>
</dbReference>
<dbReference type="SUPFAM" id="SSF54593">
    <property type="entry name" value="Glyoxalase/Bleomycin resistance protein/Dihydroxybiphenyl dioxygenase"/>
    <property type="match status" value="1"/>
</dbReference>
<dbReference type="GO" id="GO:0051213">
    <property type="term" value="F:dioxygenase activity"/>
    <property type="evidence" value="ECO:0007669"/>
    <property type="project" value="UniProtKB-KW"/>
</dbReference>